<dbReference type="InterPro" id="IPR039672">
    <property type="entry name" value="MFS_2"/>
</dbReference>
<dbReference type="Pfam" id="PF13347">
    <property type="entry name" value="MFS_2"/>
    <property type="match status" value="1"/>
</dbReference>
<dbReference type="InterPro" id="IPR036259">
    <property type="entry name" value="MFS_trans_sf"/>
</dbReference>
<accession>A0A1N6QDV7</accession>
<feature type="transmembrane region" description="Helical" evidence="2">
    <location>
        <begin position="206"/>
        <end position="227"/>
    </location>
</feature>
<feature type="transmembrane region" description="Helical" evidence="2">
    <location>
        <begin position="258"/>
        <end position="283"/>
    </location>
</feature>
<sequence>MSAPSGTPSGTVPSGRAPTGGLLARVRDRRLVGAATRAQTVAYGASAFPANLLLQTFSAFVVYFYVDHLGVPAGWVAGAMVAHGVLNAVLNPLVGAASDRRRTRWGRRVPWIGLGVVPLVVAFALVWTPPALSPTGLVVWFLVVVAVYDVAYVVVVLNVSALFPEIFRTTAERARGNAPRQIFGLVGMILGTAGAPLLYGTLGWTWMALLLAVVSLGFFAWSLAGMVERPVDVAAVREREAAVGLGAQLRYTFANRAFVTYVLGSLLLQSTTAIVLAAVPFYVRYVLGGAEADATFLLAPIFVAAIPAIVGWSWVVRRIGPRSTMLWVVAVYGLATCLYLVPTTVLGAALAGLAVGVGVAGLMQVLEVALAQVIDDDERRTGLRREGMYFGANGFVVRGSVIVQAVLVAAVLSASGYVEGTGDVLQPDGVATGVRLLLGGVPVLIAALAFVCFWLYPLRGRDPEGTDAALADASPTAADPLPR</sequence>
<feature type="transmembrane region" description="Helical" evidence="2">
    <location>
        <begin position="348"/>
        <end position="374"/>
    </location>
</feature>
<dbReference type="SUPFAM" id="SSF103473">
    <property type="entry name" value="MFS general substrate transporter"/>
    <property type="match status" value="1"/>
</dbReference>
<feature type="transmembrane region" description="Helical" evidence="2">
    <location>
        <begin position="72"/>
        <end position="97"/>
    </location>
</feature>
<feature type="transmembrane region" description="Helical" evidence="2">
    <location>
        <begin position="109"/>
        <end position="127"/>
    </location>
</feature>
<feature type="transmembrane region" description="Helical" evidence="2">
    <location>
        <begin position="139"/>
        <end position="161"/>
    </location>
</feature>
<evidence type="ECO:0000256" key="1">
    <source>
        <dbReference type="SAM" id="MobiDB-lite"/>
    </source>
</evidence>
<dbReference type="PANTHER" id="PTHR11328">
    <property type="entry name" value="MAJOR FACILITATOR SUPERFAMILY DOMAIN-CONTAINING PROTEIN"/>
    <property type="match status" value="1"/>
</dbReference>
<reference evidence="4" key="1">
    <citation type="submission" date="2017-01" db="EMBL/GenBank/DDBJ databases">
        <authorList>
            <person name="Varghese N."/>
            <person name="Submissions S."/>
        </authorList>
    </citation>
    <scope>NUCLEOTIDE SEQUENCE [LARGE SCALE GENOMIC DNA]</scope>
    <source>
        <strain evidence="4">3bp</strain>
    </source>
</reference>
<evidence type="ECO:0000313" key="3">
    <source>
        <dbReference type="EMBL" id="SIQ14725.1"/>
    </source>
</evidence>
<dbReference type="EMBL" id="FTMI01000002">
    <property type="protein sequence ID" value="SIQ14725.1"/>
    <property type="molecule type" value="Genomic_DNA"/>
</dbReference>
<name>A0A1N6QDV7_9MICO</name>
<feature type="region of interest" description="Disordered" evidence="1">
    <location>
        <begin position="1"/>
        <end position="20"/>
    </location>
</feature>
<feature type="transmembrane region" description="Helical" evidence="2">
    <location>
        <begin position="295"/>
        <end position="315"/>
    </location>
</feature>
<dbReference type="RefSeq" id="WP_076404446.1">
    <property type="nucleotide sequence ID" value="NZ_FTMI01000002.1"/>
</dbReference>
<feature type="transmembrane region" description="Helical" evidence="2">
    <location>
        <begin position="436"/>
        <end position="456"/>
    </location>
</feature>
<dbReference type="GO" id="GO:0015293">
    <property type="term" value="F:symporter activity"/>
    <property type="evidence" value="ECO:0007669"/>
    <property type="project" value="InterPro"/>
</dbReference>
<dbReference type="AlphaFoldDB" id="A0A1N6QDV7"/>
<keyword evidence="2" id="KW-0472">Membrane</keyword>
<feature type="transmembrane region" description="Helical" evidence="2">
    <location>
        <begin position="40"/>
        <end position="66"/>
    </location>
</feature>
<keyword evidence="2" id="KW-0812">Transmembrane</keyword>
<dbReference type="PANTHER" id="PTHR11328:SF24">
    <property type="entry name" value="MAJOR FACILITATOR SUPERFAMILY (MFS) PROFILE DOMAIN-CONTAINING PROTEIN"/>
    <property type="match status" value="1"/>
</dbReference>
<feature type="transmembrane region" description="Helical" evidence="2">
    <location>
        <begin position="324"/>
        <end position="342"/>
    </location>
</feature>
<keyword evidence="2" id="KW-1133">Transmembrane helix</keyword>
<keyword evidence="4" id="KW-1185">Reference proteome</keyword>
<dbReference type="GO" id="GO:0005886">
    <property type="term" value="C:plasma membrane"/>
    <property type="evidence" value="ECO:0007669"/>
    <property type="project" value="TreeGrafter"/>
</dbReference>
<feature type="compositionally biased region" description="Polar residues" evidence="1">
    <location>
        <begin position="1"/>
        <end position="12"/>
    </location>
</feature>
<dbReference type="Gene3D" id="1.20.1250.20">
    <property type="entry name" value="MFS general substrate transporter like domains"/>
    <property type="match status" value="2"/>
</dbReference>
<proteinExistence type="predicted"/>
<protein>
    <submittedName>
        <fullName evidence="3">Glycoside/pentoside/hexuronide:cation symporter, GPH family</fullName>
    </submittedName>
</protein>
<dbReference type="Proteomes" id="UP000186235">
    <property type="component" value="Unassembled WGS sequence"/>
</dbReference>
<dbReference type="GO" id="GO:0008643">
    <property type="term" value="P:carbohydrate transport"/>
    <property type="evidence" value="ECO:0007669"/>
    <property type="project" value="InterPro"/>
</dbReference>
<organism evidence="3 4">
    <name type="scientific">Cellulosimicrobium aquatile</name>
    <dbReference type="NCBI Taxonomy" id="1612203"/>
    <lineage>
        <taxon>Bacteria</taxon>
        <taxon>Bacillati</taxon>
        <taxon>Actinomycetota</taxon>
        <taxon>Actinomycetes</taxon>
        <taxon>Micrococcales</taxon>
        <taxon>Promicromonosporaceae</taxon>
        <taxon>Cellulosimicrobium</taxon>
    </lineage>
</organism>
<feature type="transmembrane region" description="Helical" evidence="2">
    <location>
        <begin position="395"/>
        <end position="416"/>
    </location>
</feature>
<feature type="transmembrane region" description="Helical" evidence="2">
    <location>
        <begin position="182"/>
        <end position="200"/>
    </location>
</feature>
<evidence type="ECO:0000256" key="2">
    <source>
        <dbReference type="SAM" id="Phobius"/>
    </source>
</evidence>
<gene>
    <name evidence="3" type="ORF">SAMN05518682_1497</name>
</gene>
<evidence type="ECO:0000313" key="4">
    <source>
        <dbReference type="Proteomes" id="UP000186235"/>
    </source>
</evidence>